<proteinExistence type="predicted"/>
<dbReference type="Proteomes" id="UP000054558">
    <property type="component" value="Unassembled WGS sequence"/>
</dbReference>
<organism evidence="2 3">
    <name type="scientific">Klebsormidium nitens</name>
    <name type="common">Green alga</name>
    <name type="synonym">Ulothrix nitens</name>
    <dbReference type="NCBI Taxonomy" id="105231"/>
    <lineage>
        <taxon>Eukaryota</taxon>
        <taxon>Viridiplantae</taxon>
        <taxon>Streptophyta</taxon>
        <taxon>Klebsormidiophyceae</taxon>
        <taxon>Klebsormidiales</taxon>
        <taxon>Klebsormidiaceae</taxon>
        <taxon>Klebsormidium</taxon>
    </lineage>
</organism>
<dbReference type="InterPro" id="IPR006015">
    <property type="entry name" value="Universal_stress_UspA"/>
</dbReference>
<dbReference type="Pfam" id="PF00582">
    <property type="entry name" value="Usp"/>
    <property type="match status" value="1"/>
</dbReference>
<dbReference type="OMA" id="MGSHANR"/>
<dbReference type="SUPFAM" id="SSF52402">
    <property type="entry name" value="Adenine nucleotide alpha hydrolases-like"/>
    <property type="match status" value="1"/>
</dbReference>
<dbReference type="Gene3D" id="3.40.50.620">
    <property type="entry name" value="HUPs"/>
    <property type="match status" value="1"/>
</dbReference>
<gene>
    <name evidence="2" type="ORF">KFL_001700210</name>
</gene>
<evidence type="ECO:0000313" key="2">
    <source>
        <dbReference type="EMBL" id="GAQ83966.1"/>
    </source>
</evidence>
<name>A0A1Y1I5H6_KLENI</name>
<sequence>MHHHEEAQGRVCSCGTSTETPAVGLRVLCAIDGSEGSVRAFLFALERVVVPERNDILVLFEAARPLNPEILADMTKRQSDFVQELEELNCGAELRVMSDQADARGVHTESVVLLGDPRELIPEYVAKHPVDLLVVGSRGLSTTRRLFLGSVSSYLVDHSPVPVMVVRAQADGE</sequence>
<keyword evidence="3" id="KW-1185">Reference proteome</keyword>
<evidence type="ECO:0000259" key="1">
    <source>
        <dbReference type="Pfam" id="PF00582"/>
    </source>
</evidence>
<evidence type="ECO:0000313" key="3">
    <source>
        <dbReference type="Proteomes" id="UP000054558"/>
    </source>
</evidence>
<dbReference type="InterPro" id="IPR006016">
    <property type="entry name" value="UspA"/>
</dbReference>
<dbReference type="OrthoDB" id="843225at2759"/>
<protein>
    <submittedName>
        <fullName evidence="2">Universal stress protein family protein</fullName>
    </submittedName>
</protein>
<dbReference type="PANTHER" id="PTHR31964">
    <property type="entry name" value="ADENINE NUCLEOTIDE ALPHA HYDROLASES-LIKE SUPERFAMILY PROTEIN"/>
    <property type="match status" value="1"/>
</dbReference>
<reference evidence="2 3" key="1">
    <citation type="journal article" date="2014" name="Nat. Commun.">
        <title>Klebsormidium flaccidum genome reveals primary factors for plant terrestrial adaptation.</title>
        <authorList>
            <person name="Hori K."/>
            <person name="Maruyama F."/>
            <person name="Fujisawa T."/>
            <person name="Togashi T."/>
            <person name="Yamamoto N."/>
            <person name="Seo M."/>
            <person name="Sato S."/>
            <person name="Yamada T."/>
            <person name="Mori H."/>
            <person name="Tajima N."/>
            <person name="Moriyama T."/>
            <person name="Ikeuchi M."/>
            <person name="Watanabe M."/>
            <person name="Wada H."/>
            <person name="Kobayashi K."/>
            <person name="Saito M."/>
            <person name="Masuda T."/>
            <person name="Sasaki-Sekimoto Y."/>
            <person name="Mashiguchi K."/>
            <person name="Awai K."/>
            <person name="Shimojima M."/>
            <person name="Masuda S."/>
            <person name="Iwai M."/>
            <person name="Nobusawa T."/>
            <person name="Narise T."/>
            <person name="Kondo S."/>
            <person name="Saito H."/>
            <person name="Sato R."/>
            <person name="Murakawa M."/>
            <person name="Ihara Y."/>
            <person name="Oshima-Yamada Y."/>
            <person name="Ohtaka K."/>
            <person name="Satoh M."/>
            <person name="Sonobe K."/>
            <person name="Ishii M."/>
            <person name="Ohtani R."/>
            <person name="Kanamori-Sato M."/>
            <person name="Honoki R."/>
            <person name="Miyazaki D."/>
            <person name="Mochizuki H."/>
            <person name="Umetsu J."/>
            <person name="Higashi K."/>
            <person name="Shibata D."/>
            <person name="Kamiya Y."/>
            <person name="Sato N."/>
            <person name="Nakamura Y."/>
            <person name="Tabata S."/>
            <person name="Ida S."/>
            <person name="Kurokawa K."/>
            <person name="Ohta H."/>
        </authorList>
    </citation>
    <scope>NUCLEOTIDE SEQUENCE [LARGE SCALE GENOMIC DNA]</scope>
    <source>
        <strain evidence="2 3">NIES-2285</strain>
    </source>
</reference>
<dbReference type="EMBL" id="DF237119">
    <property type="protein sequence ID" value="GAQ83966.1"/>
    <property type="molecule type" value="Genomic_DNA"/>
</dbReference>
<dbReference type="STRING" id="105231.A0A1Y1I5H6"/>
<dbReference type="PRINTS" id="PR01438">
    <property type="entry name" value="UNVRSLSTRESS"/>
</dbReference>
<feature type="domain" description="UspA" evidence="1">
    <location>
        <begin position="26"/>
        <end position="167"/>
    </location>
</feature>
<dbReference type="AlphaFoldDB" id="A0A1Y1I5H6"/>
<dbReference type="PANTHER" id="PTHR31964:SF144">
    <property type="entry name" value="USPA DOMAIN-CONTAINING PROTEIN"/>
    <property type="match status" value="1"/>
</dbReference>
<dbReference type="CDD" id="cd23659">
    <property type="entry name" value="USP_At3g01520-like"/>
    <property type="match status" value="1"/>
</dbReference>
<dbReference type="InterPro" id="IPR014729">
    <property type="entry name" value="Rossmann-like_a/b/a_fold"/>
</dbReference>
<accession>A0A1Y1I5H6</accession>